<dbReference type="Proteomes" id="UP001370348">
    <property type="component" value="Chromosome"/>
</dbReference>
<evidence type="ECO:0000313" key="3">
    <source>
        <dbReference type="Proteomes" id="UP001370348"/>
    </source>
</evidence>
<dbReference type="InterPro" id="IPR007055">
    <property type="entry name" value="BON_dom"/>
</dbReference>
<reference evidence="2 3" key="1">
    <citation type="submission" date="2021-12" db="EMBL/GenBank/DDBJ databases">
        <title>Discovery of the Pendulisporaceae a myxobacterial family with distinct sporulation behavior and unique specialized metabolism.</title>
        <authorList>
            <person name="Garcia R."/>
            <person name="Popoff A."/>
            <person name="Bader C.D."/>
            <person name="Loehr J."/>
            <person name="Walesch S."/>
            <person name="Walt C."/>
            <person name="Boldt J."/>
            <person name="Bunk B."/>
            <person name="Haeckl F.J.F.P.J."/>
            <person name="Gunesch A.P."/>
            <person name="Birkelbach J."/>
            <person name="Nuebel U."/>
            <person name="Pietschmann T."/>
            <person name="Bach T."/>
            <person name="Mueller R."/>
        </authorList>
    </citation>
    <scope>NUCLEOTIDE SEQUENCE [LARGE SCALE GENOMIC DNA]</scope>
    <source>
        <strain evidence="2 3">MSr11954</strain>
    </source>
</reference>
<dbReference type="Pfam" id="PF04972">
    <property type="entry name" value="BON"/>
    <property type="match status" value="1"/>
</dbReference>
<gene>
    <name evidence="2" type="ORF">LZC94_35425</name>
</gene>
<accession>A0ABZ2LVF7</accession>
<organism evidence="2 3">
    <name type="scientific">Pendulispora albinea</name>
    <dbReference type="NCBI Taxonomy" id="2741071"/>
    <lineage>
        <taxon>Bacteria</taxon>
        <taxon>Pseudomonadati</taxon>
        <taxon>Myxococcota</taxon>
        <taxon>Myxococcia</taxon>
        <taxon>Myxococcales</taxon>
        <taxon>Sorangiineae</taxon>
        <taxon>Pendulisporaceae</taxon>
        <taxon>Pendulispora</taxon>
    </lineage>
</organism>
<evidence type="ECO:0000259" key="1">
    <source>
        <dbReference type="PROSITE" id="PS50914"/>
    </source>
</evidence>
<sequence length="99" mass="10821">MHKADESLARRVRDTLRQHGDLRSNEVLVAAENGVVTLEGWVDDIWIGAAIEKFAANIPGVLRVDSQLKVRTELGAEAQAKQTEFGTAKRARAITGRGL</sequence>
<evidence type="ECO:0000313" key="2">
    <source>
        <dbReference type="EMBL" id="WXB13125.1"/>
    </source>
</evidence>
<dbReference type="EMBL" id="CP089984">
    <property type="protein sequence ID" value="WXB13125.1"/>
    <property type="molecule type" value="Genomic_DNA"/>
</dbReference>
<proteinExistence type="predicted"/>
<dbReference type="RefSeq" id="WP_394822744.1">
    <property type="nucleotide sequence ID" value="NZ_CP089984.1"/>
</dbReference>
<dbReference type="Gene3D" id="3.30.1340.30">
    <property type="match status" value="1"/>
</dbReference>
<protein>
    <submittedName>
        <fullName evidence="2">BON domain-containing protein</fullName>
    </submittedName>
</protein>
<dbReference type="PROSITE" id="PS50914">
    <property type="entry name" value="BON"/>
    <property type="match status" value="1"/>
</dbReference>
<name>A0ABZ2LVF7_9BACT</name>
<feature type="domain" description="BON" evidence="1">
    <location>
        <begin position="4"/>
        <end position="72"/>
    </location>
</feature>
<keyword evidence="3" id="KW-1185">Reference proteome</keyword>